<dbReference type="AlphaFoldDB" id="A0A4Y1RE11"/>
<name>A0A4Y1RE11_PRUDU</name>
<proteinExistence type="predicted"/>
<evidence type="ECO:0000313" key="2">
    <source>
        <dbReference type="EMBL" id="BBH02479.1"/>
    </source>
</evidence>
<sequence length="67" mass="7777">MSSTMASENTFSLGKRVVDPFRSCLTPKMVEALVCSSDWLRTEGFNFYKEPMEDEIELYNKCEEIEI</sequence>
<keyword evidence="2" id="KW-0808">Transferase</keyword>
<dbReference type="EMBL" id="AP019300">
    <property type="protein sequence ID" value="BBH02479.1"/>
    <property type="molecule type" value="Genomic_DNA"/>
</dbReference>
<dbReference type="GO" id="GO:0016301">
    <property type="term" value="F:kinase activity"/>
    <property type="evidence" value="ECO:0007669"/>
    <property type="project" value="UniProtKB-KW"/>
</dbReference>
<dbReference type="Pfam" id="PF05699">
    <property type="entry name" value="Dimer_Tnp_hAT"/>
    <property type="match status" value="1"/>
</dbReference>
<dbReference type="GO" id="GO:0046983">
    <property type="term" value="F:protein dimerization activity"/>
    <property type="evidence" value="ECO:0007669"/>
    <property type="project" value="InterPro"/>
</dbReference>
<evidence type="ECO:0000259" key="1">
    <source>
        <dbReference type="Pfam" id="PF05699"/>
    </source>
</evidence>
<reference evidence="2" key="1">
    <citation type="journal article" date="2019" name="Science">
        <title>Mutation of a bHLH transcription factor allowed almond domestication.</title>
        <authorList>
            <person name="Sanchez-Perez R."/>
            <person name="Pavan S."/>
            <person name="Mazzeo R."/>
            <person name="Moldovan C."/>
            <person name="Aiese Cigliano R."/>
            <person name="Del Cueto J."/>
            <person name="Ricciardi F."/>
            <person name="Lotti C."/>
            <person name="Ricciardi L."/>
            <person name="Dicenta F."/>
            <person name="Lopez-Marques R.L."/>
            <person name="Lindberg Moller B."/>
        </authorList>
    </citation>
    <scope>NUCLEOTIDE SEQUENCE</scope>
</reference>
<feature type="domain" description="HAT C-terminal dimerisation" evidence="1">
    <location>
        <begin position="3"/>
        <end position="40"/>
    </location>
</feature>
<feature type="non-terminal residue" evidence="2">
    <location>
        <position position="67"/>
    </location>
</feature>
<keyword evidence="2" id="KW-0418">Kinase</keyword>
<gene>
    <name evidence="2" type="ORF">Prudu_013044</name>
</gene>
<dbReference type="PANTHER" id="PTHR23272">
    <property type="entry name" value="BED FINGER-RELATED"/>
    <property type="match status" value="1"/>
</dbReference>
<protein>
    <submittedName>
        <fullName evidence="2">Lectin protein kinase family protein</fullName>
    </submittedName>
</protein>
<accession>A0A4Y1RE11</accession>
<dbReference type="InterPro" id="IPR008906">
    <property type="entry name" value="HATC_C_dom"/>
</dbReference>
<organism evidence="2">
    <name type="scientific">Prunus dulcis</name>
    <name type="common">Almond</name>
    <name type="synonym">Amygdalus dulcis</name>
    <dbReference type="NCBI Taxonomy" id="3755"/>
    <lineage>
        <taxon>Eukaryota</taxon>
        <taxon>Viridiplantae</taxon>
        <taxon>Streptophyta</taxon>
        <taxon>Embryophyta</taxon>
        <taxon>Tracheophyta</taxon>
        <taxon>Spermatophyta</taxon>
        <taxon>Magnoliopsida</taxon>
        <taxon>eudicotyledons</taxon>
        <taxon>Gunneridae</taxon>
        <taxon>Pentapetalae</taxon>
        <taxon>rosids</taxon>
        <taxon>fabids</taxon>
        <taxon>Rosales</taxon>
        <taxon>Rosaceae</taxon>
        <taxon>Amygdaloideae</taxon>
        <taxon>Amygdaleae</taxon>
        <taxon>Prunus</taxon>
    </lineage>
</organism>
<dbReference type="PANTHER" id="PTHR23272:SF184">
    <property type="entry name" value="OS03G0311250 PROTEIN"/>
    <property type="match status" value="1"/>
</dbReference>